<feature type="compositionally biased region" description="Pro residues" evidence="1">
    <location>
        <begin position="1"/>
        <end position="11"/>
    </location>
</feature>
<evidence type="ECO:0000313" key="2">
    <source>
        <dbReference type="EMBL" id="KAK3254603.1"/>
    </source>
</evidence>
<dbReference type="EMBL" id="LGRX02023379">
    <property type="protein sequence ID" value="KAK3254603.1"/>
    <property type="molecule type" value="Genomic_DNA"/>
</dbReference>
<proteinExistence type="predicted"/>
<evidence type="ECO:0000313" key="3">
    <source>
        <dbReference type="Proteomes" id="UP001190700"/>
    </source>
</evidence>
<feature type="compositionally biased region" description="Basic residues" evidence="1">
    <location>
        <begin position="97"/>
        <end position="110"/>
    </location>
</feature>
<feature type="region of interest" description="Disordered" evidence="1">
    <location>
        <begin position="173"/>
        <end position="224"/>
    </location>
</feature>
<name>A0AAE0F7F7_9CHLO</name>
<feature type="compositionally biased region" description="Polar residues" evidence="1">
    <location>
        <begin position="15"/>
        <end position="34"/>
    </location>
</feature>
<feature type="region of interest" description="Disordered" evidence="1">
    <location>
        <begin position="149"/>
        <end position="168"/>
    </location>
</feature>
<dbReference type="AlphaFoldDB" id="A0AAE0F7F7"/>
<reference evidence="2 3" key="1">
    <citation type="journal article" date="2015" name="Genome Biol. Evol.">
        <title>Comparative Genomics of a Bacterivorous Green Alga Reveals Evolutionary Causalities and Consequences of Phago-Mixotrophic Mode of Nutrition.</title>
        <authorList>
            <person name="Burns J.A."/>
            <person name="Paasch A."/>
            <person name="Narechania A."/>
            <person name="Kim E."/>
        </authorList>
    </citation>
    <scope>NUCLEOTIDE SEQUENCE [LARGE SCALE GENOMIC DNA]</scope>
    <source>
        <strain evidence="2 3">PLY_AMNH</strain>
    </source>
</reference>
<keyword evidence="3" id="KW-1185">Reference proteome</keyword>
<evidence type="ECO:0000256" key="1">
    <source>
        <dbReference type="SAM" id="MobiDB-lite"/>
    </source>
</evidence>
<feature type="non-terminal residue" evidence="2">
    <location>
        <position position="224"/>
    </location>
</feature>
<gene>
    <name evidence="2" type="ORF">CYMTET_36185</name>
</gene>
<feature type="compositionally biased region" description="Basic and acidic residues" evidence="1">
    <location>
        <begin position="212"/>
        <end position="224"/>
    </location>
</feature>
<sequence length="224" mass="23650">MATFPPSPPLVFPQSHAQTPLSWAQTPPASSRSPNRPVLAPYDAEDVALCLVANGPNGRPGTAPHLQEASAARVSPPHPSESTPQSPHLHPEETRPQRRRQPHSSIHRGRVQLGRAPTPQALGVEHPARADLETLKLGLAVHSLQTGTNNHRAARGTPSPATAKCPPPVVHKRRQGLPAAGGSPLQGPKALGPDVASDSAQLTEAAAPAKLEGTKEQWGHLRRL</sequence>
<feature type="region of interest" description="Disordered" evidence="1">
    <location>
        <begin position="1"/>
        <end position="40"/>
    </location>
</feature>
<dbReference type="Proteomes" id="UP001190700">
    <property type="component" value="Unassembled WGS sequence"/>
</dbReference>
<organism evidence="2 3">
    <name type="scientific">Cymbomonas tetramitiformis</name>
    <dbReference type="NCBI Taxonomy" id="36881"/>
    <lineage>
        <taxon>Eukaryota</taxon>
        <taxon>Viridiplantae</taxon>
        <taxon>Chlorophyta</taxon>
        <taxon>Pyramimonadophyceae</taxon>
        <taxon>Pyramimonadales</taxon>
        <taxon>Pyramimonadaceae</taxon>
        <taxon>Cymbomonas</taxon>
    </lineage>
</organism>
<accession>A0AAE0F7F7</accession>
<protein>
    <submittedName>
        <fullName evidence="2">Uncharacterized protein</fullName>
    </submittedName>
</protein>
<feature type="region of interest" description="Disordered" evidence="1">
    <location>
        <begin position="52"/>
        <end position="123"/>
    </location>
</feature>
<comment type="caution">
    <text evidence="2">The sequence shown here is derived from an EMBL/GenBank/DDBJ whole genome shotgun (WGS) entry which is preliminary data.</text>
</comment>